<dbReference type="EMBL" id="BLXT01006904">
    <property type="protein sequence ID" value="GFO34426.1"/>
    <property type="molecule type" value="Genomic_DNA"/>
</dbReference>
<reference evidence="5 6" key="1">
    <citation type="journal article" date="2021" name="Elife">
        <title>Chloroplast acquisition without the gene transfer in kleptoplastic sea slugs, Plakobranchus ocellatus.</title>
        <authorList>
            <person name="Maeda T."/>
            <person name="Takahashi S."/>
            <person name="Yoshida T."/>
            <person name="Shimamura S."/>
            <person name="Takaki Y."/>
            <person name="Nagai Y."/>
            <person name="Toyoda A."/>
            <person name="Suzuki Y."/>
            <person name="Arimoto A."/>
            <person name="Ishii H."/>
            <person name="Satoh N."/>
            <person name="Nishiyama T."/>
            <person name="Hasebe M."/>
            <person name="Maruyama T."/>
            <person name="Minagawa J."/>
            <person name="Obokata J."/>
            <person name="Shigenobu S."/>
        </authorList>
    </citation>
    <scope>NUCLEOTIDE SEQUENCE [LARGE SCALE GENOMIC DNA]</scope>
</reference>
<protein>
    <submittedName>
        <fullName evidence="5">Nuclease harbi1</fullName>
    </submittedName>
</protein>
<evidence type="ECO:0000256" key="3">
    <source>
        <dbReference type="SAM" id="MobiDB-lite"/>
    </source>
</evidence>
<feature type="region of interest" description="Disordered" evidence="3">
    <location>
        <begin position="1"/>
        <end position="48"/>
    </location>
</feature>
<feature type="domain" description="DDE Tnp4" evidence="4">
    <location>
        <begin position="96"/>
        <end position="161"/>
    </location>
</feature>
<gene>
    <name evidence="5" type="ORF">PoB_006093100</name>
</gene>
<sequence length="177" mass="19686">MRDDDVDDNDDGDDDDDDEEEEEEEGEEDDDDDEEDNDDDDEEEEEDVQCIVQETCVLIWTLLQPQFLPKPDAELWAKIADGYFSKWDFPNCIGSIDGEHIPLSKPPNSGSLYYNYKGFFSIVLLAVADAFGRLLVVDIGSYGSCSDGGIFSASCLGKHLCEGSLDIPAAKKIPEQN</sequence>
<name>A0AAV4CRK8_9GAST</name>
<dbReference type="Proteomes" id="UP000735302">
    <property type="component" value="Unassembled WGS sequence"/>
</dbReference>
<organism evidence="5 6">
    <name type="scientific">Plakobranchus ocellatus</name>
    <dbReference type="NCBI Taxonomy" id="259542"/>
    <lineage>
        <taxon>Eukaryota</taxon>
        <taxon>Metazoa</taxon>
        <taxon>Spiralia</taxon>
        <taxon>Lophotrochozoa</taxon>
        <taxon>Mollusca</taxon>
        <taxon>Gastropoda</taxon>
        <taxon>Heterobranchia</taxon>
        <taxon>Euthyneura</taxon>
        <taxon>Panpulmonata</taxon>
        <taxon>Sacoglossa</taxon>
        <taxon>Placobranchoidea</taxon>
        <taxon>Plakobranchidae</taxon>
        <taxon>Plakobranchus</taxon>
    </lineage>
</organism>
<dbReference type="GO" id="GO:0046872">
    <property type="term" value="F:metal ion binding"/>
    <property type="evidence" value="ECO:0007669"/>
    <property type="project" value="UniProtKB-KW"/>
</dbReference>
<keyword evidence="2" id="KW-0479">Metal-binding</keyword>
<evidence type="ECO:0000256" key="1">
    <source>
        <dbReference type="ARBA" id="ARBA00001968"/>
    </source>
</evidence>
<dbReference type="AlphaFoldDB" id="A0AAV4CRK8"/>
<proteinExistence type="predicted"/>
<dbReference type="InterPro" id="IPR027806">
    <property type="entry name" value="HARBI1_dom"/>
</dbReference>
<evidence type="ECO:0000256" key="2">
    <source>
        <dbReference type="ARBA" id="ARBA00022723"/>
    </source>
</evidence>
<evidence type="ECO:0000313" key="5">
    <source>
        <dbReference type="EMBL" id="GFO34426.1"/>
    </source>
</evidence>
<evidence type="ECO:0000313" key="6">
    <source>
        <dbReference type="Proteomes" id="UP000735302"/>
    </source>
</evidence>
<keyword evidence="6" id="KW-1185">Reference proteome</keyword>
<dbReference type="Pfam" id="PF13359">
    <property type="entry name" value="DDE_Tnp_4"/>
    <property type="match status" value="1"/>
</dbReference>
<comment type="cofactor">
    <cofactor evidence="1">
        <name>a divalent metal cation</name>
        <dbReference type="ChEBI" id="CHEBI:60240"/>
    </cofactor>
</comment>
<comment type="caution">
    <text evidence="5">The sequence shown here is derived from an EMBL/GenBank/DDBJ whole genome shotgun (WGS) entry which is preliminary data.</text>
</comment>
<evidence type="ECO:0000259" key="4">
    <source>
        <dbReference type="Pfam" id="PF13359"/>
    </source>
</evidence>
<accession>A0AAV4CRK8</accession>